<evidence type="ECO:0000256" key="4">
    <source>
        <dbReference type="ARBA" id="ARBA00022824"/>
    </source>
</evidence>
<sequence>MASFGTLAAAYVLGGLTFFPVLILTLTVVYLLFKPFLTWRATRLKQHTKTIPKSQDQDADVDSGQFYKVGWLRVSRDDQQTSTDASIGEMVKSYIAGKSGARRRNGNVYFAVLKYSTLFLYDSEKQLDCKGVIIVHNHTVATHPPGLQDFELFSRPHLIKLEKKTTSALLPASETNMPQSSTNAYYINCSRCIDKEDWYFALRRASKLSMPLEGETLAIKHWQDTTHFDQVAMNQLIATVHSDEHHFQTQWLNAILGRMFFAIYKTEEIKSLFLKKVVAKVNKLNARRPPFLGEITVRSVDPGHALPYITQPRLLGLSPTGELTAEANMQYHGGFRFEIETVLKWKYSDRLRPLTVDLVLAIALKEIQGKFLMKIKEPPTNRFWYGFYELPKMEWLVEPVVWEKRVGYSVVVKAIETKIQELVMENMVLPNMDDITFFPTNGVGGIFGESPDESGSEEDRIPAKQPSSPDKDDAIAKTPPKTIATTITSSTTATKSLPDLTTSSSSTSIRLSPPNQKPKRRRWFTKDEHRPAVPAASVSDSTVTINESELPKQNTFFGHILNRKPTTDASAVEIPKSIGTASCMLSSSPDSLSSSPSNSSIDDSPARGISTVLEDGGIMITPSSAPVSCELESCSQGTHASSVTLINDNDSLIVDKGHSLRKSSSIARLKAKTLASTAVSQISVAPAMAPSRSAQTASQMLEKKDEVATA</sequence>
<dbReference type="Proteomes" id="UP000605846">
    <property type="component" value="Unassembled WGS sequence"/>
</dbReference>
<dbReference type="GO" id="GO:0015914">
    <property type="term" value="P:phospholipid transport"/>
    <property type="evidence" value="ECO:0007669"/>
    <property type="project" value="TreeGrafter"/>
</dbReference>
<comment type="caution">
    <text evidence="12">The sequence shown here is derived from an EMBL/GenBank/DDBJ whole genome shotgun (WGS) entry which is preliminary data.</text>
</comment>
<protein>
    <recommendedName>
        <fullName evidence="11">SMP-LTD domain-containing protein</fullName>
    </recommendedName>
</protein>
<dbReference type="GO" id="GO:0032865">
    <property type="term" value="C:ERMES complex"/>
    <property type="evidence" value="ECO:0007669"/>
    <property type="project" value="TreeGrafter"/>
</dbReference>
<name>A0A8H7BY56_9FUNG</name>
<evidence type="ECO:0000256" key="8">
    <source>
        <dbReference type="ARBA" id="ARBA00023136"/>
    </source>
</evidence>
<evidence type="ECO:0000259" key="11">
    <source>
        <dbReference type="PROSITE" id="PS51847"/>
    </source>
</evidence>
<evidence type="ECO:0000256" key="9">
    <source>
        <dbReference type="SAM" id="MobiDB-lite"/>
    </source>
</evidence>
<dbReference type="SUPFAM" id="SSF50729">
    <property type="entry name" value="PH domain-like"/>
    <property type="match status" value="1"/>
</dbReference>
<keyword evidence="2" id="KW-0813">Transport</keyword>
<dbReference type="GO" id="GO:1990456">
    <property type="term" value="P:mitochondrion-endoplasmic reticulum membrane tethering"/>
    <property type="evidence" value="ECO:0007669"/>
    <property type="project" value="TreeGrafter"/>
</dbReference>
<keyword evidence="7" id="KW-0446">Lipid-binding</keyword>
<keyword evidence="3 10" id="KW-0812">Transmembrane</keyword>
<accession>A0A8H7BY56</accession>
<dbReference type="InterPro" id="IPR031468">
    <property type="entry name" value="SMP_LBD"/>
</dbReference>
<dbReference type="AlphaFoldDB" id="A0A8H7BY56"/>
<evidence type="ECO:0000256" key="5">
    <source>
        <dbReference type="ARBA" id="ARBA00022989"/>
    </source>
</evidence>
<evidence type="ECO:0000256" key="6">
    <source>
        <dbReference type="ARBA" id="ARBA00023055"/>
    </source>
</evidence>
<dbReference type="InterPro" id="IPR011993">
    <property type="entry name" value="PH-like_dom_sf"/>
</dbReference>
<evidence type="ECO:0000256" key="10">
    <source>
        <dbReference type="SAM" id="Phobius"/>
    </source>
</evidence>
<dbReference type="PANTHER" id="PTHR13466">
    <property type="entry name" value="TEX2 PROTEIN-RELATED"/>
    <property type="match status" value="1"/>
</dbReference>
<feature type="compositionally biased region" description="Basic and acidic residues" evidence="9">
    <location>
        <begin position="701"/>
        <end position="710"/>
    </location>
</feature>
<evidence type="ECO:0000256" key="2">
    <source>
        <dbReference type="ARBA" id="ARBA00022448"/>
    </source>
</evidence>
<keyword evidence="4" id="KW-0256">Endoplasmic reticulum</keyword>
<organism evidence="12 13">
    <name type="scientific">Apophysomyces ossiformis</name>
    <dbReference type="NCBI Taxonomy" id="679940"/>
    <lineage>
        <taxon>Eukaryota</taxon>
        <taxon>Fungi</taxon>
        <taxon>Fungi incertae sedis</taxon>
        <taxon>Mucoromycota</taxon>
        <taxon>Mucoromycotina</taxon>
        <taxon>Mucoromycetes</taxon>
        <taxon>Mucorales</taxon>
        <taxon>Mucorineae</taxon>
        <taxon>Mucoraceae</taxon>
        <taxon>Apophysomyces</taxon>
    </lineage>
</organism>
<feature type="region of interest" description="Disordered" evidence="9">
    <location>
        <begin position="686"/>
        <end position="710"/>
    </location>
</feature>
<evidence type="ECO:0000256" key="1">
    <source>
        <dbReference type="ARBA" id="ARBA00004586"/>
    </source>
</evidence>
<feature type="region of interest" description="Disordered" evidence="9">
    <location>
        <begin position="446"/>
        <end position="540"/>
    </location>
</feature>
<dbReference type="CDD" id="cd21675">
    <property type="entry name" value="SMP_TEX2"/>
    <property type="match status" value="1"/>
</dbReference>
<dbReference type="OrthoDB" id="26740at2759"/>
<reference evidence="12" key="1">
    <citation type="submission" date="2020-01" db="EMBL/GenBank/DDBJ databases">
        <title>Genome Sequencing of Three Apophysomyces-Like Fungal Strains Confirms a Novel Fungal Genus in the Mucoromycota with divergent Burkholderia-like Endosymbiotic Bacteria.</title>
        <authorList>
            <person name="Stajich J.E."/>
            <person name="Macias A.M."/>
            <person name="Carter-House D."/>
            <person name="Lovett B."/>
            <person name="Kasson L.R."/>
            <person name="Berry K."/>
            <person name="Grigoriev I."/>
            <person name="Chang Y."/>
            <person name="Spatafora J."/>
            <person name="Kasson M.T."/>
        </authorList>
    </citation>
    <scope>NUCLEOTIDE SEQUENCE</scope>
    <source>
        <strain evidence="12">NRRL A-21654</strain>
    </source>
</reference>
<proteinExistence type="predicted"/>
<evidence type="ECO:0000256" key="3">
    <source>
        <dbReference type="ARBA" id="ARBA00022692"/>
    </source>
</evidence>
<dbReference type="PROSITE" id="PS51847">
    <property type="entry name" value="SMP"/>
    <property type="match status" value="1"/>
</dbReference>
<feature type="transmembrane region" description="Helical" evidence="10">
    <location>
        <begin position="6"/>
        <end position="33"/>
    </location>
</feature>
<dbReference type="GO" id="GO:0008289">
    <property type="term" value="F:lipid binding"/>
    <property type="evidence" value="ECO:0007669"/>
    <property type="project" value="UniProtKB-KW"/>
</dbReference>
<gene>
    <name evidence="12" type="ORF">EC973_000604</name>
</gene>
<evidence type="ECO:0000256" key="7">
    <source>
        <dbReference type="ARBA" id="ARBA00023121"/>
    </source>
</evidence>
<feature type="compositionally biased region" description="Low complexity" evidence="9">
    <location>
        <begin position="476"/>
        <end position="514"/>
    </location>
</feature>
<keyword evidence="6" id="KW-0445">Lipid transport</keyword>
<dbReference type="Gene3D" id="2.30.29.30">
    <property type="entry name" value="Pleckstrin-homology domain (PH domain)/Phosphotyrosine-binding domain (PTB)"/>
    <property type="match status" value="1"/>
</dbReference>
<feature type="region of interest" description="Disordered" evidence="9">
    <location>
        <begin position="585"/>
        <end position="606"/>
    </location>
</feature>
<keyword evidence="5 10" id="KW-1133">Transmembrane helix</keyword>
<keyword evidence="8 10" id="KW-0472">Membrane</keyword>
<dbReference type="GO" id="GO:0005789">
    <property type="term" value="C:endoplasmic reticulum membrane"/>
    <property type="evidence" value="ECO:0007669"/>
    <property type="project" value="UniProtKB-SubCell"/>
</dbReference>
<evidence type="ECO:0000313" key="12">
    <source>
        <dbReference type="EMBL" id="KAF7731189.1"/>
    </source>
</evidence>
<dbReference type="EMBL" id="JABAYA010000011">
    <property type="protein sequence ID" value="KAF7731189.1"/>
    <property type="molecule type" value="Genomic_DNA"/>
</dbReference>
<feature type="domain" description="SMP-LTD" evidence="11">
    <location>
        <begin position="245"/>
        <end position="438"/>
    </location>
</feature>
<evidence type="ECO:0000313" key="13">
    <source>
        <dbReference type="Proteomes" id="UP000605846"/>
    </source>
</evidence>
<dbReference type="PANTHER" id="PTHR13466:SF19">
    <property type="entry name" value="NUCLEUS-VACUOLE JUNCTION PROTEIN 2"/>
    <property type="match status" value="1"/>
</dbReference>
<keyword evidence="13" id="KW-1185">Reference proteome</keyword>
<feature type="compositionally biased region" description="Low complexity" evidence="9">
    <location>
        <begin position="586"/>
        <end position="603"/>
    </location>
</feature>
<comment type="subcellular location">
    <subcellularLocation>
        <location evidence="1">Endoplasmic reticulum membrane</location>
    </subcellularLocation>
</comment>